<reference evidence="2 3" key="1">
    <citation type="submission" date="2019-03" db="EMBL/GenBank/DDBJ databases">
        <authorList>
            <person name="Gaulin E."/>
            <person name="Dumas B."/>
        </authorList>
    </citation>
    <scope>NUCLEOTIDE SEQUENCE [LARGE SCALE GENOMIC DNA]</scope>
    <source>
        <strain evidence="2">CBS 568.67</strain>
    </source>
</reference>
<name>A0A485KBE3_9STRA</name>
<evidence type="ECO:0000313" key="3">
    <source>
        <dbReference type="Proteomes" id="UP000332933"/>
    </source>
</evidence>
<dbReference type="GO" id="GO:0035091">
    <property type="term" value="F:phosphatidylinositol binding"/>
    <property type="evidence" value="ECO:0007669"/>
    <property type="project" value="InterPro"/>
</dbReference>
<reference evidence="1" key="2">
    <citation type="submission" date="2019-06" db="EMBL/GenBank/DDBJ databases">
        <title>Genomics analysis of Aphanomyces spp. identifies a new class of oomycete effector associated with host adaptation.</title>
        <authorList>
            <person name="Gaulin E."/>
        </authorList>
    </citation>
    <scope>NUCLEOTIDE SEQUENCE</scope>
    <source>
        <strain evidence="1">CBS 578.67</strain>
    </source>
</reference>
<accession>A0A485KBE3</accession>
<dbReference type="Proteomes" id="UP000332933">
    <property type="component" value="Unassembled WGS sequence"/>
</dbReference>
<dbReference type="AlphaFoldDB" id="A0A485KBE3"/>
<evidence type="ECO:0000313" key="1">
    <source>
        <dbReference type="EMBL" id="KAF0714538.1"/>
    </source>
</evidence>
<dbReference type="Gene3D" id="3.30.1520.10">
    <property type="entry name" value="Phox-like domain"/>
    <property type="match status" value="1"/>
</dbReference>
<gene>
    <name evidence="2" type="primary">Aste57867_3823</name>
    <name evidence="1" type="ORF">As57867_003812</name>
    <name evidence="2" type="ORF">ASTE57867_3823</name>
</gene>
<evidence type="ECO:0000313" key="2">
    <source>
        <dbReference type="EMBL" id="VFT80971.1"/>
    </source>
</evidence>
<proteinExistence type="predicted"/>
<organism evidence="2 3">
    <name type="scientific">Aphanomyces stellatus</name>
    <dbReference type="NCBI Taxonomy" id="120398"/>
    <lineage>
        <taxon>Eukaryota</taxon>
        <taxon>Sar</taxon>
        <taxon>Stramenopiles</taxon>
        <taxon>Oomycota</taxon>
        <taxon>Saprolegniomycetes</taxon>
        <taxon>Saprolegniales</taxon>
        <taxon>Verrucalvaceae</taxon>
        <taxon>Aphanomyces</taxon>
    </lineage>
</organism>
<keyword evidence="3" id="KW-1185">Reference proteome</keyword>
<dbReference type="EMBL" id="VJMH01000761">
    <property type="protein sequence ID" value="KAF0714538.1"/>
    <property type="molecule type" value="Genomic_DNA"/>
</dbReference>
<dbReference type="InterPro" id="IPR036871">
    <property type="entry name" value="PX_dom_sf"/>
</dbReference>
<dbReference type="EMBL" id="CAADRA010000761">
    <property type="protein sequence ID" value="VFT80971.1"/>
    <property type="molecule type" value="Genomic_DNA"/>
</dbReference>
<dbReference type="OrthoDB" id="66781at2759"/>
<sequence>MKPSSPTSVCCSDLADIEFCIQGTALTKAQGLFPSVDIGFDLRVQQPDKSWVVRCTLRDVCKLHTNLSQKVADPAFINEIARLAYPKQPFFNRRDTFVIKGLCVELDHYMDELLRLCRRFTATGNNTADANIVEQYVREFFASSATVAATSPI</sequence>
<protein>
    <submittedName>
        <fullName evidence="2">Aste57867_3823 protein</fullName>
    </submittedName>
</protein>